<dbReference type="CDD" id="cd03784">
    <property type="entry name" value="GT1_Gtf-like"/>
    <property type="match status" value="1"/>
</dbReference>
<evidence type="ECO:0000256" key="5">
    <source>
        <dbReference type="RuleBase" id="RU362057"/>
    </source>
</evidence>
<dbReference type="Proteomes" id="UP000019116">
    <property type="component" value="Chromosome 7A"/>
</dbReference>
<dbReference type="SUPFAM" id="SSF53756">
    <property type="entry name" value="UDP-Glycosyltransferase/glycogen phosphorylase"/>
    <property type="match status" value="1"/>
</dbReference>
<dbReference type="Gramene" id="TraesCAD_scaffold_035405_01G000100.1">
    <property type="protein sequence ID" value="TraesCAD_scaffold_035405_01G000100.1"/>
    <property type="gene ID" value="TraesCAD_scaffold_035405_01G000100"/>
</dbReference>
<dbReference type="PANTHER" id="PTHR48047:SF107">
    <property type="entry name" value="UDP-GLYCOSYLTRANSFERASE 92A1-LIKE"/>
    <property type="match status" value="1"/>
</dbReference>
<dbReference type="Gramene" id="TraesCLE_scaffold_027234_01G000200.1">
    <property type="protein sequence ID" value="TraesCLE_scaffold_027234_01G000200.1"/>
    <property type="gene ID" value="TraesCLE_scaffold_027234_01G000200"/>
</dbReference>
<dbReference type="PROSITE" id="PS00375">
    <property type="entry name" value="UDPGT"/>
    <property type="match status" value="1"/>
</dbReference>
<evidence type="ECO:0000256" key="3">
    <source>
        <dbReference type="ARBA" id="ARBA00022679"/>
    </source>
</evidence>
<dbReference type="Gramene" id="TraesKAR7A01G0129690.1">
    <property type="protein sequence ID" value="cds.TraesKAR7A01G0129690.1"/>
    <property type="gene ID" value="TraesKAR7A01G0129690"/>
</dbReference>
<sequence>MSNFTLTVPSSLAMASTKHVLLFPFPAQGHLGAFMSLAELLHRAIPSAAVTLVSPPRNVAALSATAPPWLAFHSLPFNPADHGLPTHAESADALPVGFPLVTLFEAFEALQPAFDGYVASMAKDDSVVSIVSDLFVAWAASVARRNGCSHAFFASCGAFGTAILRSLWENVPLSVTPTGHVPVPGFPGKIFHKTQVSEVMLRADGEDRASAFCHRQIAHSHATDGVLINTVEEFEPTGLGLLRSSLRVPVWPIGPLIRVAGARPAASADKVHDGMVSWLDTQPPASVLYVSFGSQNSIRQAQMAVLAMALEHAGRPFIWAIRPPVGLAVAASEWLPEGFEKRARDENRGLVIRGWAPQVTILAHRSTGAFLSHCGWNSVLESLVHGVPLLGWPLAADQFYNVEMLEKECGVCVEVARGSTEDAAPPEIDRVAELVETVMGQTSKAAEMRRRMKCIGELMRGAATDDVGSSKKALESFLGATRMH</sequence>
<name>A0A3B6RH11_WHEAT</name>
<evidence type="ECO:0000313" key="7">
    <source>
        <dbReference type="Proteomes" id="UP000019116"/>
    </source>
</evidence>
<dbReference type="STRING" id="4565.A0A3B6RH11"/>
<reference evidence="6" key="2">
    <citation type="submission" date="2018-10" db="UniProtKB">
        <authorList>
            <consortium name="EnsemblPlants"/>
        </authorList>
    </citation>
    <scope>IDENTIFICATION</scope>
</reference>
<dbReference type="OrthoDB" id="5835829at2759"/>
<organism evidence="6">
    <name type="scientific">Triticum aestivum</name>
    <name type="common">Wheat</name>
    <dbReference type="NCBI Taxonomy" id="4565"/>
    <lineage>
        <taxon>Eukaryota</taxon>
        <taxon>Viridiplantae</taxon>
        <taxon>Streptophyta</taxon>
        <taxon>Embryophyta</taxon>
        <taxon>Tracheophyta</taxon>
        <taxon>Spermatophyta</taxon>
        <taxon>Magnoliopsida</taxon>
        <taxon>Liliopsida</taxon>
        <taxon>Poales</taxon>
        <taxon>Poaceae</taxon>
        <taxon>BOP clade</taxon>
        <taxon>Pooideae</taxon>
        <taxon>Triticodae</taxon>
        <taxon>Triticeae</taxon>
        <taxon>Triticinae</taxon>
        <taxon>Triticum</taxon>
    </lineage>
</organism>
<dbReference type="Pfam" id="PF00201">
    <property type="entry name" value="UDPGT"/>
    <property type="match status" value="1"/>
</dbReference>
<evidence type="ECO:0000256" key="4">
    <source>
        <dbReference type="RuleBase" id="RU003718"/>
    </source>
</evidence>
<dbReference type="PANTHER" id="PTHR48047">
    <property type="entry name" value="GLYCOSYLTRANSFERASE"/>
    <property type="match status" value="1"/>
</dbReference>
<dbReference type="Gramene" id="TraesPARA_EIv1.0_2277220.1">
    <property type="protein sequence ID" value="TraesPARA_EIv1.0_2277220.1.CDS1"/>
    <property type="gene ID" value="TraesPARA_EIv1.0_2277220"/>
</dbReference>
<proteinExistence type="inferred from homology"/>
<dbReference type="FunFam" id="3.40.50.2000:FF:000064">
    <property type="entry name" value="Glycosyltransferase"/>
    <property type="match status" value="1"/>
</dbReference>
<dbReference type="InterPro" id="IPR035595">
    <property type="entry name" value="UDP_glycos_trans_CS"/>
</dbReference>
<evidence type="ECO:0000256" key="2">
    <source>
        <dbReference type="ARBA" id="ARBA00022676"/>
    </source>
</evidence>
<dbReference type="Gramene" id="TraesARI7A03G03852260.1">
    <property type="protein sequence ID" value="TraesARI7A03G03852260.1.CDS1"/>
    <property type="gene ID" value="TraesARI7A03G03852260"/>
</dbReference>
<comment type="similarity">
    <text evidence="1 4">Belongs to the UDP-glycosyltransferase family.</text>
</comment>
<dbReference type="OMA" id="HIGDHND"/>
<keyword evidence="3 4" id="KW-0808">Transferase</keyword>
<dbReference type="Gramene" id="TraesWEE_scaffold_025958_01G000100.1">
    <property type="protein sequence ID" value="TraesWEE_scaffold_025958_01G000100.1"/>
    <property type="gene ID" value="TraesWEE_scaffold_025958_01G000100"/>
</dbReference>
<dbReference type="EC" id="2.4.1.-" evidence="5"/>
<dbReference type="Gramene" id="TraesCS7A02G222000.1">
    <property type="protein sequence ID" value="TraesCS7A02G222000.1.cds1"/>
    <property type="gene ID" value="TraesCS7A02G222000"/>
</dbReference>
<protein>
    <recommendedName>
        <fullName evidence="5">Glycosyltransferase</fullName>
        <ecNumber evidence="5">2.4.1.-</ecNumber>
    </recommendedName>
</protein>
<dbReference type="Gene3D" id="3.40.50.2000">
    <property type="entry name" value="Glycogen Phosphorylase B"/>
    <property type="match status" value="2"/>
</dbReference>
<evidence type="ECO:0000313" key="6">
    <source>
        <dbReference type="EnsemblPlants" id="TraesCS7A02G222000.1.cds1"/>
    </source>
</evidence>
<dbReference type="FunFam" id="3.40.50.2000:FF:000103">
    <property type="entry name" value="Glycosyltransferase"/>
    <property type="match status" value="1"/>
</dbReference>
<dbReference type="Gramene" id="TraesNOR7A03G03923680.1">
    <property type="protein sequence ID" value="TraesNOR7A03G03923680.1.CDS1"/>
    <property type="gene ID" value="TraesNOR7A03G03923680"/>
</dbReference>
<keyword evidence="7" id="KW-1185">Reference proteome</keyword>
<dbReference type="AlphaFoldDB" id="A0A3B6RH11"/>
<accession>A0A3B6RH11</accession>
<dbReference type="InterPro" id="IPR002213">
    <property type="entry name" value="UDP_glucos_trans"/>
</dbReference>
<dbReference type="Gramene" id="TraesCS7A03G0516100.1">
    <property type="protein sequence ID" value="TraesCS7A03G0516100.1.CDS1"/>
    <property type="gene ID" value="TraesCS7A03G0516100"/>
</dbReference>
<dbReference type="SMR" id="A0A3B6RH11"/>
<dbReference type="Gramene" id="TraesSYM7A03G03831940.1">
    <property type="protein sequence ID" value="TraesSYM7A03G03831940.1.CDS1"/>
    <property type="gene ID" value="TraesSYM7A03G03831940"/>
</dbReference>
<dbReference type="Gramene" id="TraesROB_scaffold_029465_01G000200.1">
    <property type="protein sequence ID" value="TraesROB_scaffold_029465_01G000200.1"/>
    <property type="gene ID" value="TraesROB_scaffold_029465_01G000200"/>
</dbReference>
<dbReference type="EnsemblPlants" id="TraesCS7A02G222000.1">
    <property type="protein sequence ID" value="TraesCS7A02G222000.1.cds1"/>
    <property type="gene ID" value="TraesCS7A02G222000"/>
</dbReference>
<evidence type="ECO:0000256" key="1">
    <source>
        <dbReference type="ARBA" id="ARBA00009995"/>
    </source>
</evidence>
<dbReference type="GO" id="GO:0035251">
    <property type="term" value="F:UDP-glucosyltransferase activity"/>
    <property type="evidence" value="ECO:0000318"/>
    <property type="project" value="GO_Central"/>
</dbReference>
<reference evidence="6" key="1">
    <citation type="submission" date="2018-08" db="EMBL/GenBank/DDBJ databases">
        <authorList>
            <person name="Rossello M."/>
        </authorList>
    </citation>
    <scope>NUCLEOTIDE SEQUENCE [LARGE SCALE GENOMIC DNA]</scope>
    <source>
        <strain evidence="6">cv. Chinese Spring</strain>
    </source>
</reference>
<keyword evidence="2 4" id="KW-0328">Glycosyltransferase</keyword>